<evidence type="ECO:0000259" key="10">
    <source>
        <dbReference type="PROSITE" id="PS51643"/>
    </source>
</evidence>
<evidence type="ECO:0000256" key="2">
    <source>
        <dbReference type="ARBA" id="ARBA00009046"/>
    </source>
</evidence>
<evidence type="ECO:0000256" key="3">
    <source>
        <dbReference type="ARBA" id="ARBA00022722"/>
    </source>
</evidence>
<dbReference type="Pfam" id="PF18019">
    <property type="entry name" value="Cas3_HD"/>
    <property type="match status" value="1"/>
</dbReference>
<keyword evidence="6" id="KW-0378">Hydrolase</keyword>
<dbReference type="Pfam" id="PF22590">
    <property type="entry name" value="Cas3-like_C_2"/>
    <property type="match status" value="1"/>
</dbReference>
<evidence type="ECO:0000256" key="5">
    <source>
        <dbReference type="ARBA" id="ARBA00022741"/>
    </source>
</evidence>
<dbReference type="CDD" id="cd09641">
    <property type="entry name" value="Cas3''_I"/>
    <property type="match status" value="1"/>
</dbReference>
<keyword evidence="12" id="KW-1185">Reference proteome</keyword>
<keyword evidence="3" id="KW-0540">Nuclease</keyword>
<comment type="similarity">
    <text evidence="2">In the central section; belongs to the CRISPR-associated helicase Cas3 family.</text>
</comment>
<organism evidence="11 12">
    <name type="scientific">Murinocardiopsis flavida</name>
    <dbReference type="NCBI Taxonomy" id="645275"/>
    <lineage>
        <taxon>Bacteria</taxon>
        <taxon>Bacillati</taxon>
        <taxon>Actinomycetota</taxon>
        <taxon>Actinomycetes</taxon>
        <taxon>Streptosporangiales</taxon>
        <taxon>Nocardiopsidaceae</taxon>
        <taxon>Murinocardiopsis</taxon>
    </lineage>
</organism>
<gene>
    <name evidence="11" type="ORF">CLV63_101496</name>
</gene>
<dbReference type="PROSITE" id="PS51643">
    <property type="entry name" value="HD_CAS3"/>
    <property type="match status" value="1"/>
</dbReference>
<sequence length="968" mass="104130">MTGNGGRTVWGDGLSGAARAVWAKSDFDADGWLPLWRHMGDSAAVAGKLWDEWLPAQVRTLIADALPGGAEDARRLAVWAAATHDIGKATPAFACQVDSLADAMRAEGLGMASKPRMADRSLAPHALAGQELIQQWLMGRHGWPRPATTQFAIIAGGHHGVPPSQSGIKALVDHRALLASRDCKERWRAVQTELLDRAAHLCAASERFDAWSRVKLPQPVQVLLTGLVIVADWIASNPDLFPYFPGGPSGDRERIDAAWRGLDLPPPWVAVEPEEGPDDVFAARFDLPEGARVRPVQRDAVAVARDMARPGLMIIEAPMGEGKTEAALAVAEIYAARSGAGGCYVALPTMATGNAMFPRLLEWLRHLTDAPEGSGAHSVFLAHSKAALNKDFAGLKRAGRATAADVDRDGPDRAADHRADERATATTLVAHQWLRGRKKGMLASFAAGTIDQLLFAGLKSRHLAMRHLAIAGKVVVIDEAHAYDTYMNSYLDRVLTWLGRYGVPVVVLSATLPAERRRELVDAYAGESEQSAAVAAARGYPVITAAATDEAPRTAFPAASGRGASVQVERFDDDLGALADRLAEDLADGGCALVVRNTVRRVHETAQYLRGRLGGDAVTVAHARFLDLDRADNDAALLRAFGPPEKVPHGQRPRRRVVVAGQVVEQSLDVDFDLLVTDLAPIDLLLQRMGRLHRHARGDGQSDRPERLRAARCLITGADWDTVPPTPVKGSQLVYRPHALLRSAAVLAPHFDGTAESGTAVLLPDAISPLVQTAYGDVPVGPDTWRDAMAAAARAHEKEQAESREKAEAFLLGKTARDGRALIGWVDAGVGDADETRGGSAQVRDTRESLEVLVVQRRADGAVTTMPDLSEERGGLELPTEAAPPNRLATIVASSGLRLPPQLTYNPAVLDTVIKELEAECFDAWQTKESPWLAGQLVLVLDEDCRTRLAGFDVHYTRSDGLKVHNAE</sequence>
<evidence type="ECO:0000256" key="9">
    <source>
        <dbReference type="ARBA" id="ARBA00023118"/>
    </source>
</evidence>
<evidence type="ECO:0000313" key="11">
    <source>
        <dbReference type="EMBL" id="PSL01017.1"/>
    </source>
</evidence>
<dbReference type="GO" id="GO:0004519">
    <property type="term" value="F:endonuclease activity"/>
    <property type="evidence" value="ECO:0007669"/>
    <property type="project" value="UniProtKB-KW"/>
</dbReference>
<dbReference type="SUPFAM" id="SSF52540">
    <property type="entry name" value="P-loop containing nucleoside triphosphate hydrolases"/>
    <property type="match status" value="1"/>
</dbReference>
<dbReference type="InterPro" id="IPR038257">
    <property type="entry name" value="CRISPR-assoc_Cas3_HD_sf"/>
</dbReference>
<dbReference type="InterPro" id="IPR041372">
    <property type="entry name" value="Cas3_C"/>
</dbReference>
<evidence type="ECO:0000256" key="7">
    <source>
        <dbReference type="ARBA" id="ARBA00022806"/>
    </source>
</evidence>
<keyword evidence="8" id="KW-0067">ATP-binding</keyword>
<feature type="domain" description="HD Cas3-type" evidence="10">
    <location>
        <begin position="28"/>
        <end position="234"/>
    </location>
</feature>
<keyword evidence="7 11" id="KW-0347">Helicase</keyword>
<dbReference type="Proteomes" id="UP000240542">
    <property type="component" value="Unassembled WGS sequence"/>
</dbReference>
<evidence type="ECO:0000256" key="8">
    <source>
        <dbReference type="ARBA" id="ARBA00022840"/>
    </source>
</evidence>
<dbReference type="NCBIfam" id="TIGR01596">
    <property type="entry name" value="cas3_HD"/>
    <property type="match status" value="1"/>
</dbReference>
<keyword evidence="11" id="KW-0255">Endonuclease</keyword>
<dbReference type="Pfam" id="PF18395">
    <property type="entry name" value="Cas3_C"/>
    <property type="match status" value="1"/>
</dbReference>
<keyword evidence="5" id="KW-0547">Nucleotide-binding</keyword>
<dbReference type="InterPro" id="IPR006483">
    <property type="entry name" value="CRISPR-assoc_Cas3_HD"/>
</dbReference>
<keyword evidence="4" id="KW-0479">Metal-binding</keyword>
<keyword evidence="9" id="KW-0051">Antiviral defense</keyword>
<comment type="similarity">
    <text evidence="1">In the N-terminal section; belongs to the CRISPR-associated nuclease Cas3-HD family.</text>
</comment>
<dbReference type="GO" id="GO:0005524">
    <property type="term" value="F:ATP binding"/>
    <property type="evidence" value="ECO:0007669"/>
    <property type="project" value="UniProtKB-KW"/>
</dbReference>
<dbReference type="Gene3D" id="1.10.3210.30">
    <property type="match status" value="1"/>
</dbReference>
<accession>A0A2P8DV14</accession>
<dbReference type="InterPro" id="IPR054712">
    <property type="entry name" value="Cas3-like_dom"/>
</dbReference>
<name>A0A2P8DV14_9ACTN</name>
<dbReference type="Gene3D" id="3.40.50.300">
    <property type="entry name" value="P-loop containing nucleotide triphosphate hydrolases"/>
    <property type="match status" value="2"/>
</dbReference>
<evidence type="ECO:0000256" key="6">
    <source>
        <dbReference type="ARBA" id="ARBA00022801"/>
    </source>
</evidence>
<dbReference type="CDD" id="cd17930">
    <property type="entry name" value="DEXHc_cas3"/>
    <property type="match status" value="1"/>
</dbReference>
<dbReference type="AlphaFoldDB" id="A0A2P8DV14"/>
<proteinExistence type="inferred from homology"/>
<comment type="caution">
    <text evidence="11">The sequence shown here is derived from an EMBL/GenBank/DDBJ whole genome shotgun (WGS) entry which is preliminary data.</text>
</comment>
<protein>
    <submittedName>
        <fullName evidence="11">CRISPR-associated endonuclease/helicase Cas3</fullName>
    </submittedName>
</protein>
<dbReference type="EMBL" id="PYGA01000001">
    <property type="protein sequence ID" value="PSL01017.1"/>
    <property type="molecule type" value="Genomic_DNA"/>
</dbReference>
<reference evidence="11 12" key="1">
    <citation type="submission" date="2018-03" db="EMBL/GenBank/DDBJ databases">
        <title>Genomic Encyclopedia of Archaeal and Bacterial Type Strains, Phase II (KMG-II): from individual species to whole genera.</title>
        <authorList>
            <person name="Goeker M."/>
        </authorList>
    </citation>
    <scope>NUCLEOTIDE SEQUENCE [LARGE SCALE GENOMIC DNA]</scope>
    <source>
        <strain evidence="11 12">DSM 45312</strain>
    </source>
</reference>
<evidence type="ECO:0000256" key="4">
    <source>
        <dbReference type="ARBA" id="ARBA00022723"/>
    </source>
</evidence>
<evidence type="ECO:0000256" key="1">
    <source>
        <dbReference type="ARBA" id="ARBA00006847"/>
    </source>
</evidence>
<dbReference type="GO" id="GO:0051607">
    <property type="term" value="P:defense response to virus"/>
    <property type="evidence" value="ECO:0007669"/>
    <property type="project" value="UniProtKB-KW"/>
</dbReference>
<dbReference type="InterPro" id="IPR027417">
    <property type="entry name" value="P-loop_NTPase"/>
</dbReference>
<dbReference type="GO" id="GO:0004386">
    <property type="term" value="F:helicase activity"/>
    <property type="evidence" value="ECO:0007669"/>
    <property type="project" value="UniProtKB-KW"/>
</dbReference>
<dbReference type="InterPro" id="IPR006474">
    <property type="entry name" value="Helicase_Cas3_CRISPR-ass_core"/>
</dbReference>
<dbReference type="NCBIfam" id="TIGR01587">
    <property type="entry name" value="cas3_core"/>
    <property type="match status" value="1"/>
</dbReference>
<dbReference type="InterPro" id="IPR014001">
    <property type="entry name" value="Helicase_ATP-bd"/>
</dbReference>
<dbReference type="RefSeq" id="WP_170134124.1">
    <property type="nucleotide sequence ID" value="NZ_PYGA01000001.1"/>
</dbReference>
<evidence type="ECO:0000313" key="12">
    <source>
        <dbReference type="Proteomes" id="UP000240542"/>
    </source>
</evidence>
<dbReference type="SMART" id="SM00487">
    <property type="entry name" value="DEXDc"/>
    <property type="match status" value="1"/>
</dbReference>
<dbReference type="GO" id="GO:0016787">
    <property type="term" value="F:hydrolase activity"/>
    <property type="evidence" value="ECO:0007669"/>
    <property type="project" value="UniProtKB-KW"/>
</dbReference>
<dbReference type="GO" id="GO:0046872">
    <property type="term" value="F:metal ion binding"/>
    <property type="evidence" value="ECO:0007669"/>
    <property type="project" value="UniProtKB-KW"/>
</dbReference>